<protein>
    <recommendedName>
        <fullName evidence="4">DUF1573 domain-containing protein</fullName>
    </recommendedName>
</protein>
<comment type="caution">
    <text evidence="2">The sequence shown here is derived from an EMBL/GenBank/DDBJ whole genome shotgun (WGS) entry which is preliminary data.</text>
</comment>
<keyword evidence="1" id="KW-0732">Signal</keyword>
<reference evidence="2" key="2">
    <citation type="submission" date="2020-09" db="EMBL/GenBank/DDBJ databases">
        <authorList>
            <person name="Sun Q."/>
            <person name="Zhou Y."/>
        </authorList>
    </citation>
    <scope>NUCLEOTIDE SEQUENCE</scope>
    <source>
        <strain evidence="2">CGMCC 1.15448</strain>
    </source>
</reference>
<sequence length="91" mass="9386">MNNKTWAVFGLLAGLLSATAGKAQTDPKLHPGESVKVTKVVMVKKAAGKAPGDSVADVKVNYIKPGGSPGVLQVNNVGYSKGDSTKRKGHL</sequence>
<proteinExistence type="predicted"/>
<gene>
    <name evidence="2" type="ORF">GCM10011511_27510</name>
</gene>
<dbReference type="EMBL" id="BMJC01000003">
    <property type="protein sequence ID" value="GGB02709.1"/>
    <property type="molecule type" value="Genomic_DNA"/>
</dbReference>
<feature type="chain" id="PRO_5035167977" description="DUF1573 domain-containing protein" evidence="1">
    <location>
        <begin position="23"/>
        <end position="91"/>
    </location>
</feature>
<name>A0A8J2XTE0_9BACT</name>
<organism evidence="2 3">
    <name type="scientific">Puia dinghuensis</name>
    <dbReference type="NCBI Taxonomy" id="1792502"/>
    <lineage>
        <taxon>Bacteria</taxon>
        <taxon>Pseudomonadati</taxon>
        <taxon>Bacteroidota</taxon>
        <taxon>Chitinophagia</taxon>
        <taxon>Chitinophagales</taxon>
        <taxon>Chitinophagaceae</taxon>
        <taxon>Puia</taxon>
    </lineage>
</organism>
<evidence type="ECO:0008006" key="4">
    <source>
        <dbReference type="Google" id="ProtNLM"/>
    </source>
</evidence>
<dbReference type="AlphaFoldDB" id="A0A8J2XTE0"/>
<evidence type="ECO:0000256" key="1">
    <source>
        <dbReference type="SAM" id="SignalP"/>
    </source>
</evidence>
<evidence type="ECO:0000313" key="3">
    <source>
        <dbReference type="Proteomes" id="UP000607559"/>
    </source>
</evidence>
<dbReference type="RefSeq" id="WP_188932569.1">
    <property type="nucleotide sequence ID" value="NZ_BMJC01000003.1"/>
</dbReference>
<feature type="signal peptide" evidence="1">
    <location>
        <begin position="1"/>
        <end position="22"/>
    </location>
</feature>
<reference evidence="2" key="1">
    <citation type="journal article" date="2014" name="Int. J. Syst. Evol. Microbiol.">
        <title>Complete genome sequence of Corynebacterium casei LMG S-19264T (=DSM 44701T), isolated from a smear-ripened cheese.</title>
        <authorList>
            <consortium name="US DOE Joint Genome Institute (JGI-PGF)"/>
            <person name="Walter F."/>
            <person name="Albersmeier A."/>
            <person name="Kalinowski J."/>
            <person name="Ruckert C."/>
        </authorList>
    </citation>
    <scope>NUCLEOTIDE SEQUENCE</scope>
    <source>
        <strain evidence="2">CGMCC 1.15448</strain>
    </source>
</reference>
<keyword evidence="3" id="KW-1185">Reference proteome</keyword>
<dbReference type="Proteomes" id="UP000607559">
    <property type="component" value="Unassembled WGS sequence"/>
</dbReference>
<accession>A0A8J2XTE0</accession>
<evidence type="ECO:0000313" key="2">
    <source>
        <dbReference type="EMBL" id="GGB02709.1"/>
    </source>
</evidence>